<dbReference type="EMBL" id="AMFJ01021620">
    <property type="protein sequence ID" value="EKD66561.1"/>
    <property type="molecule type" value="Genomic_DNA"/>
</dbReference>
<organism evidence="2">
    <name type="scientific">uncultured bacterium</name>
    <name type="common">gcode 4</name>
    <dbReference type="NCBI Taxonomy" id="1234023"/>
    <lineage>
        <taxon>Bacteria</taxon>
        <taxon>environmental samples</taxon>
    </lineage>
</organism>
<sequence length="53" mass="6387">MKTKYIYIFTFLIIILIIAISLYFDSRKKNEMPVLDYSQKINIDLNKINQNDE</sequence>
<protein>
    <submittedName>
        <fullName evidence="2">Uncharacterized protein</fullName>
    </submittedName>
</protein>
<gene>
    <name evidence="2" type="ORF">ACD_49C00034G0009</name>
</gene>
<keyword evidence="1" id="KW-0472">Membrane</keyword>
<feature type="transmembrane region" description="Helical" evidence="1">
    <location>
        <begin position="6"/>
        <end position="24"/>
    </location>
</feature>
<name>K2AXR6_9BACT</name>
<reference evidence="2" key="1">
    <citation type="journal article" date="2012" name="Science">
        <title>Fermentation, hydrogen, and sulfur metabolism in multiple uncultivated bacterial phyla.</title>
        <authorList>
            <person name="Wrighton K.C."/>
            <person name="Thomas B.C."/>
            <person name="Sharon I."/>
            <person name="Miller C.S."/>
            <person name="Castelle C.J."/>
            <person name="VerBerkmoes N.C."/>
            <person name="Wilkins M.J."/>
            <person name="Hettich R.L."/>
            <person name="Lipton M.S."/>
            <person name="Williams K.H."/>
            <person name="Long P.E."/>
            <person name="Banfield J.F."/>
        </authorList>
    </citation>
    <scope>NUCLEOTIDE SEQUENCE [LARGE SCALE GENOMIC DNA]</scope>
</reference>
<keyword evidence="1" id="KW-1133">Transmembrane helix</keyword>
<accession>K2AXR6</accession>
<dbReference type="AlphaFoldDB" id="K2AXR6"/>
<evidence type="ECO:0000313" key="2">
    <source>
        <dbReference type="EMBL" id="EKD66561.1"/>
    </source>
</evidence>
<keyword evidence="1" id="KW-0812">Transmembrane</keyword>
<comment type="caution">
    <text evidence="2">The sequence shown here is derived from an EMBL/GenBank/DDBJ whole genome shotgun (WGS) entry which is preliminary data.</text>
</comment>
<proteinExistence type="predicted"/>
<evidence type="ECO:0000256" key="1">
    <source>
        <dbReference type="SAM" id="Phobius"/>
    </source>
</evidence>